<dbReference type="InterPro" id="IPR032675">
    <property type="entry name" value="LRR_dom_sf"/>
</dbReference>
<proteinExistence type="predicted"/>
<gene>
    <name evidence="1" type="ORF">BG015_004856</name>
</gene>
<dbReference type="Proteomes" id="UP000748756">
    <property type="component" value="Unassembled WGS sequence"/>
</dbReference>
<evidence type="ECO:0000313" key="1">
    <source>
        <dbReference type="EMBL" id="KAF9152687.1"/>
    </source>
</evidence>
<accession>A0A9P5VCV4</accession>
<organism evidence="1 2">
    <name type="scientific">Linnemannia schmuckeri</name>
    <dbReference type="NCBI Taxonomy" id="64567"/>
    <lineage>
        <taxon>Eukaryota</taxon>
        <taxon>Fungi</taxon>
        <taxon>Fungi incertae sedis</taxon>
        <taxon>Mucoromycota</taxon>
        <taxon>Mortierellomycotina</taxon>
        <taxon>Mortierellomycetes</taxon>
        <taxon>Mortierellales</taxon>
        <taxon>Mortierellaceae</taxon>
        <taxon>Linnemannia</taxon>
    </lineage>
</organism>
<evidence type="ECO:0000313" key="2">
    <source>
        <dbReference type="Proteomes" id="UP000748756"/>
    </source>
</evidence>
<name>A0A9P5VCV4_9FUNG</name>
<dbReference type="AlphaFoldDB" id="A0A9P5VCV4"/>
<comment type="caution">
    <text evidence="1">The sequence shown here is derived from an EMBL/GenBank/DDBJ whole genome shotgun (WGS) entry which is preliminary data.</text>
</comment>
<dbReference type="OrthoDB" id="2406084at2759"/>
<keyword evidence="2" id="KW-1185">Reference proteome</keyword>
<protein>
    <submittedName>
        <fullName evidence="1">Uncharacterized protein</fullName>
    </submittedName>
</protein>
<dbReference type="EMBL" id="JAAAUQ010000226">
    <property type="protein sequence ID" value="KAF9152687.1"/>
    <property type="molecule type" value="Genomic_DNA"/>
</dbReference>
<dbReference type="Gene3D" id="3.80.10.10">
    <property type="entry name" value="Ribonuclease Inhibitor"/>
    <property type="match status" value="1"/>
</dbReference>
<reference evidence="1" key="1">
    <citation type="journal article" date="2020" name="Fungal Divers.">
        <title>Resolving the Mortierellaceae phylogeny through synthesis of multi-gene phylogenetics and phylogenomics.</title>
        <authorList>
            <person name="Vandepol N."/>
            <person name="Liber J."/>
            <person name="Desiro A."/>
            <person name="Na H."/>
            <person name="Kennedy M."/>
            <person name="Barry K."/>
            <person name="Grigoriev I.V."/>
            <person name="Miller A.N."/>
            <person name="O'Donnell K."/>
            <person name="Stajich J.E."/>
            <person name="Bonito G."/>
        </authorList>
    </citation>
    <scope>NUCLEOTIDE SEQUENCE</scope>
    <source>
        <strain evidence="1">NRRL 6426</strain>
    </source>
</reference>
<sequence length="259" mass="28714">MTTLSAIPDQTSTIPSSTWALDVQSILASDSATLDPSMTKDQILEIGHFLTKNNIHLTRLSLNEGFKDLQEALKEFFELPCCSQLESLENKASGSSFAQILLATSSTAVETPVELDQVPDNAFVTKKAPFIKTLKNLRLGYNSDSPQAGTDIAVFNGLLKHMSELESFILAQPLDSLALLEGLSNSLPHLQKLSIVMNNESGLEEEEVVSKIKEELLPGVKDLEVEIDERESSYYLNLSRDRHFQAFIRRFGGERKQQA</sequence>